<dbReference type="EMBL" id="VRZA01000004">
    <property type="protein sequence ID" value="TXS92896.1"/>
    <property type="molecule type" value="Genomic_DNA"/>
</dbReference>
<dbReference type="AlphaFoldDB" id="A0A5C8ZWQ2"/>
<dbReference type="PANTHER" id="PTHR16469">
    <property type="entry name" value="UBIQUITIN-ASSOCIATED AND SH3 DOMAIN-CONTAINING BA-RELATED"/>
    <property type="match status" value="1"/>
</dbReference>
<proteinExistence type="predicted"/>
<dbReference type="SMART" id="SM00855">
    <property type="entry name" value="PGAM"/>
    <property type="match status" value="1"/>
</dbReference>
<accession>A0A5C8ZWQ2</accession>
<dbReference type="Pfam" id="PF00300">
    <property type="entry name" value="His_Phos_1"/>
    <property type="match status" value="1"/>
</dbReference>
<name>A0A5C8ZWQ2_9GAMM</name>
<sequence>MKVLLASLLTLTVLLPWETNVASPADVANSRATPLQVFLVRHAEKVDASSDPALSEAGLQRAQALAHTLRDAAIEHIHSSDYIRTRDTAAPLAELLGQEVSLYDVEALPDLAEALRTAGGRHLVVGHSDTTPELVTLLGGEPGPEINEASEYDRLYLLAIDTAGNVTTTLLRYGEGPP</sequence>
<dbReference type="Gene3D" id="3.40.50.1240">
    <property type="entry name" value="Phosphoglycerate mutase-like"/>
    <property type="match status" value="1"/>
</dbReference>
<comment type="caution">
    <text evidence="2">The sequence shown here is derived from an EMBL/GenBank/DDBJ whole genome shotgun (WGS) entry which is preliminary data.</text>
</comment>
<dbReference type="InterPro" id="IPR013078">
    <property type="entry name" value="His_Pase_superF_clade-1"/>
</dbReference>
<feature type="signal peptide" evidence="1">
    <location>
        <begin position="1"/>
        <end position="22"/>
    </location>
</feature>
<dbReference type="Proteomes" id="UP000321039">
    <property type="component" value="Unassembled WGS sequence"/>
</dbReference>
<feature type="chain" id="PRO_5023044599" evidence="1">
    <location>
        <begin position="23"/>
        <end position="178"/>
    </location>
</feature>
<dbReference type="CDD" id="cd07067">
    <property type="entry name" value="HP_PGM_like"/>
    <property type="match status" value="1"/>
</dbReference>
<gene>
    <name evidence="2" type="ORF">FV139_13105</name>
</gene>
<evidence type="ECO:0000313" key="2">
    <source>
        <dbReference type="EMBL" id="TXS92896.1"/>
    </source>
</evidence>
<dbReference type="InterPro" id="IPR029033">
    <property type="entry name" value="His_PPase_superfam"/>
</dbReference>
<evidence type="ECO:0000256" key="1">
    <source>
        <dbReference type="SAM" id="SignalP"/>
    </source>
</evidence>
<organism evidence="2 3">
    <name type="scientific">Parahaliea maris</name>
    <dbReference type="NCBI Taxonomy" id="2716870"/>
    <lineage>
        <taxon>Bacteria</taxon>
        <taxon>Pseudomonadati</taxon>
        <taxon>Pseudomonadota</taxon>
        <taxon>Gammaproteobacteria</taxon>
        <taxon>Cellvibrionales</taxon>
        <taxon>Halieaceae</taxon>
        <taxon>Parahaliea</taxon>
    </lineage>
</organism>
<reference evidence="2 3" key="1">
    <citation type="submission" date="2019-08" db="EMBL/GenBank/DDBJ databases">
        <title>Parahaliea maris sp. nov., isolated from the surface seawater.</title>
        <authorList>
            <person name="Liu Y."/>
        </authorList>
    </citation>
    <scope>NUCLEOTIDE SEQUENCE [LARGE SCALE GENOMIC DNA]</scope>
    <source>
        <strain evidence="2 3">HSLHS9</strain>
    </source>
</reference>
<dbReference type="PANTHER" id="PTHR16469:SF27">
    <property type="entry name" value="UBIQUITIN-ASSOCIATED AND SH3 DOMAIN-CONTAINING BA-RELATED"/>
    <property type="match status" value="1"/>
</dbReference>
<keyword evidence="1" id="KW-0732">Signal</keyword>
<evidence type="ECO:0000313" key="3">
    <source>
        <dbReference type="Proteomes" id="UP000321039"/>
    </source>
</evidence>
<dbReference type="InterPro" id="IPR051710">
    <property type="entry name" value="Phosphatase_SH3-domain"/>
</dbReference>
<dbReference type="SUPFAM" id="SSF53254">
    <property type="entry name" value="Phosphoglycerate mutase-like"/>
    <property type="match status" value="1"/>
</dbReference>
<dbReference type="RefSeq" id="WP_148068898.1">
    <property type="nucleotide sequence ID" value="NZ_VRZA01000004.1"/>
</dbReference>
<keyword evidence="3" id="KW-1185">Reference proteome</keyword>
<protein>
    <submittedName>
        <fullName evidence="2">Histidine phosphatase family protein</fullName>
    </submittedName>
</protein>